<protein>
    <submittedName>
        <fullName evidence="1">Uncharacterized protein</fullName>
    </submittedName>
</protein>
<gene>
    <name evidence="1" type="ORF">TNIN_114251</name>
</gene>
<evidence type="ECO:0000313" key="1">
    <source>
        <dbReference type="EMBL" id="GFY71932.1"/>
    </source>
</evidence>
<keyword evidence="2" id="KW-1185">Reference proteome</keyword>
<proteinExistence type="predicted"/>
<comment type="caution">
    <text evidence="1">The sequence shown here is derived from an EMBL/GenBank/DDBJ whole genome shotgun (WGS) entry which is preliminary data.</text>
</comment>
<accession>A0A8X7CPX8</accession>
<dbReference type="EMBL" id="BMAV01019164">
    <property type="protein sequence ID" value="GFY71932.1"/>
    <property type="molecule type" value="Genomic_DNA"/>
</dbReference>
<dbReference type="AlphaFoldDB" id="A0A8X7CPX8"/>
<dbReference type="Proteomes" id="UP000886998">
    <property type="component" value="Unassembled WGS sequence"/>
</dbReference>
<evidence type="ECO:0000313" key="2">
    <source>
        <dbReference type="Proteomes" id="UP000886998"/>
    </source>
</evidence>
<organism evidence="1 2">
    <name type="scientific">Trichonephila inaurata madagascariensis</name>
    <dbReference type="NCBI Taxonomy" id="2747483"/>
    <lineage>
        <taxon>Eukaryota</taxon>
        <taxon>Metazoa</taxon>
        <taxon>Ecdysozoa</taxon>
        <taxon>Arthropoda</taxon>
        <taxon>Chelicerata</taxon>
        <taxon>Arachnida</taxon>
        <taxon>Araneae</taxon>
        <taxon>Araneomorphae</taxon>
        <taxon>Entelegynae</taxon>
        <taxon>Araneoidea</taxon>
        <taxon>Nephilidae</taxon>
        <taxon>Trichonephila</taxon>
        <taxon>Trichonephila inaurata</taxon>
    </lineage>
</organism>
<sequence>MVFDPNAMLSKMESDFTVTYQHLLSTPFQPTANREKISFESRPSDGAKKSLWKRLKKLVLAEFLSSPLLIVKKSPLNPARSEQGFSLHRSRCNAV</sequence>
<name>A0A8X7CPX8_9ARAC</name>
<reference evidence="1" key="1">
    <citation type="submission" date="2020-08" db="EMBL/GenBank/DDBJ databases">
        <title>Multicomponent nature underlies the extraordinary mechanical properties of spider dragline silk.</title>
        <authorList>
            <person name="Kono N."/>
            <person name="Nakamura H."/>
            <person name="Mori M."/>
            <person name="Yoshida Y."/>
            <person name="Ohtoshi R."/>
            <person name="Malay A.D."/>
            <person name="Moran D.A.P."/>
            <person name="Tomita M."/>
            <person name="Numata K."/>
            <person name="Arakawa K."/>
        </authorList>
    </citation>
    <scope>NUCLEOTIDE SEQUENCE</scope>
</reference>